<proteinExistence type="predicted"/>
<reference evidence="2" key="1">
    <citation type="submission" date="2021-06" db="EMBL/GenBank/DDBJ databases">
        <authorList>
            <person name="Hodson N. C."/>
            <person name="Mongue J. A."/>
            <person name="Jaron S. K."/>
        </authorList>
    </citation>
    <scope>NUCLEOTIDE SEQUENCE</scope>
</reference>
<evidence type="ECO:0000313" key="2">
    <source>
        <dbReference type="EMBL" id="CAG7816942.1"/>
    </source>
</evidence>
<dbReference type="AlphaFoldDB" id="A0A8J2PBR3"/>
<evidence type="ECO:0000313" key="3">
    <source>
        <dbReference type="Proteomes" id="UP000708208"/>
    </source>
</evidence>
<feature type="region of interest" description="Disordered" evidence="1">
    <location>
        <begin position="21"/>
        <end position="48"/>
    </location>
</feature>
<feature type="compositionally biased region" description="Acidic residues" evidence="1">
    <location>
        <begin position="21"/>
        <end position="31"/>
    </location>
</feature>
<comment type="caution">
    <text evidence="2">The sequence shown here is derived from an EMBL/GenBank/DDBJ whole genome shotgun (WGS) entry which is preliminary data.</text>
</comment>
<name>A0A8J2PBR3_9HEXA</name>
<gene>
    <name evidence="2" type="ORF">AFUS01_LOCUS27533</name>
</gene>
<sequence>EENPPSVFKGVCPWLVVTIEEGDDEETDDTESATGETTGGGDAVNIAA</sequence>
<organism evidence="2 3">
    <name type="scientific">Allacma fusca</name>
    <dbReference type="NCBI Taxonomy" id="39272"/>
    <lineage>
        <taxon>Eukaryota</taxon>
        <taxon>Metazoa</taxon>
        <taxon>Ecdysozoa</taxon>
        <taxon>Arthropoda</taxon>
        <taxon>Hexapoda</taxon>
        <taxon>Collembola</taxon>
        <taxon>Symphypleona</taxon>
        <taxon>Sminthuridae</taxon>
        <taxon>Allacma</taxon>
    </lineage>
</organism>
<keyword evidence="3" id="KW-1185">Reference proteome</keyword>
<evidence type="ECO:0000256" key="1">
    <source>
        <dbReference type="SAM" id="MobiDB-lite"/>
    </source>
</evidence>
<protein>
    <submittedName>
        <fullName evidence="2">Uncharacterized protein</fullName>
    </submittedName>
</protein>
<dbReference type="Proteomes" id="UP000708208">
    <property type="component" value="Unassembled WGS sequence"/>
</dbReference>
<feature type="non-terminal residue" evidence="2">
    <location>
        <position position="48"/>
    </location>
</feature>
<dbReference type="EMBL" id="CAJVCH010382628">
    <property type="protein sequence ID" value="CAG7816942.1"/>
    <property type="molecule type" value="Genomic_DNA"/>
</dbReference>
<accession>A0A8J2PBR3</accession>
<feature type="non-terminal residue" evidence="2">
    <location>
        <position position="1"/>
    </location>
</feature>